<dbReference type="InterPro" id="IPR041195">
    <property type="entry name" value="Rnh202_N"/>
</dbReference>
<dbReference type="PANTHER" id="PTHR13383:SF11">
    <property type="entry name" value="RIBONUCLEASE H2 SUBUNIT B"/>
    <property type="match status" value="1"/>
</dbReference>
<evidence type="ECO:0000256" key="6">
    <source>
        <dbReference type="SAM" id="MobiDB-lite"/>
    </source>
</evidence>
<dbReference type="Pfam" id="PF09468">
    <property type="entry name" value="RNase_H2-Ydr279"/>
    <property type="match status" value="1"/>
</dbReference>
<accession>A0AAW1YEY6</accession>
<comment type="subcellular location">
    <subcellularLocation>
        <location evidence="1">Nucleus</location>
    </subcellularLocation>
</comment>
<dbReference type="Pfam" id="PF17745">
    <property type="entry name" value="Ydr279_N"/>
    <property type="match status" value="1"/>
</dbReference>
<dbReference type="InterPro" id="IPR019024">
    <property type="entry name" value="RNase_H2_suB_wHTH"/>
</dbReference>
<evidence type="ECO:0000313" key="9">
    <source>
        <dbReference type="EMBL" id="KAK9946740.1"/>
    </source>
</evidence>
<evidence type="ECO:0000259" key="8">
    <source>
        <dbReference type="Pfam" id="PF17745"/>
    </source>
</evidence>
<dbReference type="Gene3D" id="1.10.20.120">
    <property type="match status" value="1"/>
</dbReference>
<dbReference type="AlphaFoldDB" id="A0AAW1YEY6"/>
<dbReference type="Proteomes" id="UP001457282">
    <property type="component" value="Unassembled WGS sequence"/>
</dbReference>
<dbReference type="Gene3D" id="2.20.25.530">
    <property type="match status" value="1"/>
</dbReference>
<dbReference type="GO" id="GO:0006401">
    <property type="term" value="P:RNA catabolic process"/>
    <property type="evidence" value="ECO:0007669"/>
    <property type="project" value="TreeGrafter"/>
</dbReference>
<gene>
    <name evidence="9" type="ORF">M0R45_012187</name>
</gene>
<sequence length="280" mass="31785">MAWWQGFDETRLLVAADPVVIGDGVGQLISLRHPKSGNTMSCLLLDGMLQELNWFRQSYSSWFLGDYISEGGGLYTATQVDPVFILLPIFEEARMKKRDDPGKFRPLDEIIFIDGYPGYQQLLSIAENSMQVVCEIKEIDSSKYFRLDDSKVVAWLYHKACQLKQTLSTLDSNHAAREEKDKLADAVSILGEYLKDEPWLKLLCGRLRIDLPEAPRKAPDTETLPTAYESSPGSWNGSQEKSKIDNKVTTRAAGRQAKKIKLETESRNIRDMFTRASRKK</sequence>
<feature type="domain" description="Rnh202 triple barrel" evidence="8">
    <location>
        <begin position="27"/>
        <end position="81"/>
    </location>
</feature>
<dbReference type="EMBL" id="JBEDUW010000002">
    <property type="protein sequence ID" value="KAK9946740.1"/>
    <property type="molecule type" value="Genomic_DNA"/>
</dbReference>
<dbReference type="GO" id="GO:0032299">
    <property type="term" value="C:ribonuclease H2 complex"/>
    <property type="evidence" value="ECO:0007669"/>
    <property type="project" value="InterPro"/>
</dbReference>
<dbReference type="CDD" id="cd09270">
    <property type="entry name" value="RNase_H2-B"/>
    <property type="match status" value="1"/>
</dbReference>
<evidence type="ECO:0000259" key="7">
    <source>
        <dbReference type="Pfam" id="PF09468"/>
    </source>
</evidence>
<name>A0AAW1YEY6_RUBAR</name>
<evidence type="ECO:0000256" key="5">
    <source>
        <dbReference type="ARBA" id="ARBA00033464"/>
    </source>
</evidence>
<feature type="domain" description="Ribonuclease H2 subunit B wHTH" evidence="7">
    <location>
        <begin position="84"/>
        <end position="174"/>
    </location>
</feature>
<keyword evidence="3" id="KW-0539">Nucleus</keyword>
<comment type="function">
    <text evidence="4">Non catalytic subunit of RNase H2, an endonuclease that specifically degrades the RNA of RNA:DNA hybrids. Participates in DNA replication, possibly by mediating the removal of lagging-strand Okazaki fragment RNA primers during DNA replication. Mediates the excision of single ribonucleotides from DNA:RNA duplexes.</text>
</comment>
<dbReference type="InterPro" id="IPR040456">
    <property type="entry name" value="RNase_H2_suB"/>
</dbReference>
<evidence type="ECO:0000256" key="1">
    <source>
        <dbReference type="ARBA" id="ARBA00004123"/>
    </source>
</evidence>
<reference evidence="9 10" key="1">
    <citation type="journal article" date="2023" name="G3 (Bethesda)">
        <title>A chromosome-length genome assembly and annotation of blackberry (Rubus argutus, cv. 'Hillquist').</title>
        <authorList>
            <person name="Bruna T."/>
            <person name="Aryal R."/>
            <person name="Dudchenko O."/>
            <person name="Sargent D.J."/>
            <person name="Mead D."/>
            <person name="Buti M."/>
            <person name="Cavallini A."/>
            <person name="Hytonen T."/>
            <person name="Andres J."/>
            <person name="Pham M."/>
            <person name="Weisz D."/>
            <person name="Mascagni F."/>
            <person name="Usai G."/>
            <person name="Natali L."/>
            <person name="Bassil N."/>
            <person name="Fernandez G.E."/>
            <person name="Lomsadze A."/>
            <person name="Armour M."/>
            <person name="Olukolu B."/>
            <person name="Poorten T."/>
            <person name="Britton C."/>
            <person name="Davik J."/>
            <person name="Ashrafi H."/>
            <person name="Aiden E.L."/>
            <person name="Borodovsky M."/>
            <person name="Worthington M."/>
        </authorList>
    </citation>
    <scope>NUCLEOTIDE SEQUENCE [LARGE SCALE GENOMIC DNA]</scope>
    <source>
        <strain evidence="9">PI 553951</strain>
    </source>
</reference>
<keyword evidence="10" id="KW-1185">Reference proteome</keyword>
<protein>
    <recommendedName>
        <fullName evidence="2">Ribonuclease H2 subunit B</fullName>
    </recommendedName>
    <alternativeName>
        <fullName evidence="5">Ribonuclease HI subunit B</fullName>
    </alternativeName>
</protein>
<evidence type="ECO:0000313" key="10">
    <source>
        <dbReference type="Proteomes" id="UP001457282"/>
    </source>
</evidence>
<feature type="compositionally biased region" description="Polar residues" evidence="6">
    <location>
        <begin position="228"/>
        <end position="239"/>
    </location>
</feature>
<evidence type="ECO:0000256" key="3">
    <source>
        <dbReference type="ARBA" id="ARBA00023242"/>
    </source>
</evidence>
<dbReference type="FunFam" id="2.20.25.530:FF:000002">
    <property type="entry name" value="Ribonuclease H2 subunit B"/>
    <property type="match status" value="1"/>
</dbReference>
<evidence type="ECO:0000256" key="4">
    <source>
        <dbReference type="ARBA" id="ARBA00024778"/>
    </source>
</evidence>
<feature type="region of interest" description="Disordered" evidence="6">
    <location>
        <begin position="216"/>
        <end position="258"/>
    </location>
</feature>
<evidence type="ECO:0000256" key="2">
    <source>
        <dbReference type="ARBA" id="ARBA00019062"/>
    </source>
</evidence>
<organism evidence="9 10">
    <name type="scientific">Rubus argutus</name>
    <name type="common">Southern blackberry</name>
    <dbReference type="NCBI Taxonomy" id="59490"/>
    <lineage>
        <taxon>Eukaryota</taxon>
        <taxon>Viridiplantae</taxon>
        <taxon>Streptophyta</taxon>
        <taxon>Embryophyta</taxon>
        <taxon>Tracheophyta</taxon>
        <taxon>Spermatophyta</taxon>
        <taxon>Magnoliopsida</taxon>
        <taxon>eudicotyledons</taxon>
        <taxon>Gunneridae</taxon>
        <taxon>Pentapetalae</taxon>
        <taxon>rosids</taxon>
        <taxon>fabids</taxon>
        <taxon>Rosales</taxon>
        <taxon>Rosaceae</taxon>
        <taxon>Rosoideae</taxon>
        <taxon>Rosoideae incertae sedis</taxon>
        <taxon>Rubus</taxon>
    </lineage>
</organism>
<proteinExistence type="predicted"/>
<dbReference type="PANTHER" id="PTHR13383">
    <property type="entry name" value="RIBONUCLEASE H2 SUBUNIT B"/>
    <property type="match status" value="1"/>
</dbReference>
<comment type="caution">
    <text evidence="9">The sequence shown here is derived from an EMBL/GenBank/DDBJ whole genome shotgun (WGS) entry which is preliminary data.</text>
</comment>
<dbReference type="GO" id="GO:0005654">
    <property type="term" value="C:nucleoplasm"/>
    <property type="evidence" value="ECO:0007669"/>
    <property type="project" value="TreeGrafter"/>
</dbReference>